<dbReference type="PIRSF" id="PIRSF000126">
    <property type="entry name" value="11-beta-HSD1"/>
    <property type="match status" value="1"/>
</dbReference>
<dbReference type="PANTHER" id="PTHR44196">
    <property type="entry name" value="DEHYDROGENASE/REDUCTASE SDR FAMILY MEMBER 7B"/>
    <property type="match status" value="1"/>
</dbReference>
<organism evidence="5 6">
    <name type="scientific">Lactiplantibacillus pentosus DSM 20314</name>
    <dbReference type="NCBI Taxonomy" id="1423791"/>
    <lineage>
        <taxon>Bacteria</taxon>
        <taxon>Bacillati</taxon>
        <taxon>Bacillota</taxon>
        <taxon>Bacilli</taxon>
        <taxon>Lactobacillales</taxon>
        <taxon>Lactobacillaceae</taxon>
        <taxon>Lactiplantibacillus</taxon>
    </lineage>
</organism>
<protein>
    <submittedName>
        <fullName evidence="5">Short-chain dehydrogenase oxidoreductase</fullName>
    </submittedName>
</protein>
<sequence length="263" mass="28321">MADLAGKTVLVTGASSGLGEQLALAVAAQGANVVLAARRRERLTQVADQCRILSQQQAIAITCDVSRVTAVDQVFATIDDLFGRLDVVINAAGFGDMTNVVDMEAATMERMLRVNTLGTMYVSQLAAKRMVQQHAGEIVNVASMAGKIATPKSAVYAASKAAIIAYDNALRLELKADHVNVLTVNPGPIKTDFFKIADPDGDYIERMDRLALNPVKFAALIVSRIGRGQRELNRPWLMSVANLGYQVAPKLGDWLTGTVFNFK</sequence>
<evidence type="ECO:0000313" key="6">
    <source>
        <dbReference type="Proteomes" id="UP000051020"/>
    </source>
</evidence>
<name>A0A837RF49_LACPE</name>
<dbReference type="EMBL" id="AZCU01000002">
    <property type="protein sequence ID" value="KRK26710.1"/>
    <property type="molecule type" value="Genomic_DNA"/>
</dbReference>
<evidence type="ECO:0000256" key="3">
    <source>
        <dbReference type="RuleBase" id="RU000363"/>
    </source>
</evidence>
<dbReference type="Pfam" id="PF00106">
    <property type="entry name" value="adh_short"/>
    <property type="match status" value="1"/>
</dbReference>
<dbReference type="PRINTS" id="PR00080">
    <property type="entry name" value="SDRFAMILY"/>
</dbReference>
<dbReference type="InterPro" id="IPR057326">
    <property type="entry name" value="KR_dom"/>
</dbReference>
<comment type="caution">
    <text evidence="5">The sequence shown here is derived from an EMBL/GenBank/DDBJ whole genome shotgun (WGS) entry which is preliminary data.</text>
</comment>
<evidence type="ECO:0000259" key="4">
    <source>
        <dbReference type="SMART" id="SM00822"/>
    </source>
</evidence>
<dbReference type="Proteomes" id="UP000051020">
    <property type="component" value="Unassembled WGS sequence"/>
</dbReference>
<dbReference type="PRINTS" id="PR00081">
    <property type="entry name" value="GDHRDH"/>
</dbReference>
<dbReference type="SUPFAM" id="SSF51735">
    <property type="entry name" value="NAD(P)-binding Rossmann-fold domains"/>
    <property type="match status" value="1"/>
</dbReference>
<evidence type="ECO:0000256" key="1">
    <source>
        <dbReference type="ARBA" id="ARBA00006484"/>
    </source>
</evidence>
<reference evidence="5 6" key="1">
    <citation type="journal article" date="2015" name="Genome Announc.">
        <title>Expanding the biotechnology potential of lactobacilli through comparative genomics of 213 strains and associated genera.</title>
        <authorList>
            <person name="Sun Z."/>
            <person name="Harris H.M."/>
            <person name="McCann A."/>
            <person name="Guo C."/>
            <person name="Argimon S."/>
            <person name="Zhang W."/>
            <person name="Yang X."/>
            <person name="Jeffery I.B."/>
            <person name="Cooney J.C."/>
            <person name="Kagawa T.F."/>
            <person name="Liu W."/>
            <person name="Song Y."/>
            <person name="Salvetti E."/>
            <person name="Wrobel A."/>
            <person name="Rasinkangas P."/>
            <person name="Parkhill J."/>
            <person name="Rea M.C."/>
            <person name="O'Sullivan O."/>
            <person name="Ritari J."/>
            <person name="Douillard F.P."/>
            <person name="Paul Ross R."/>
            <person name="Yang R."/>
            <person name="Briner A.E."/>
            <person name="Felis G.E."/>
            <person name="de Vos W.M."/>
            <person name="Barrangou R."/>
            <person name="Klaenhammer T.R."/>
            <person name="Caufield P.W."/>
            <person name="Cui Y."/>
            <person name="Zhang H."/>
            <person name="O'Toole P.W."/>
        </authorList>
    </citation>
    <scope>NUCLEOTIDE SEQUENCE [LARGE SCALE GENOMIC DNA]</scope>
    <source>
        <strain evidence="5 6">DSM 20314</strain>
    </source>
</reference>
<dbReference type="InterPro" id="IPR036291">
    <property type="entry name" value="NAD(P)-bd_dom_sf"/>
</dbReference>
<proteinExistence type="inferred from homology"/>
<keyword evidence="2" id="KW-0560">Oxidoreductase</keyword>
<dbReference type="RefSeq" id="WP_050338467.1">
    <property type="nucleotide sequence ID" value="NZ_AZCU01000002.1"/>
</dbReference>
<dbReference type="AlphaFoldDB" id="A0A837RF49"/>
<dbReference type="SMART" id="SM00822">
    <property type="entry name" value="PKS_KR"/>
    <property type="match status" value="1"/>
</dbReference>
<gene>
    <name evidence="5" type="ORF">FD24_GL001519</name>
</gene>
<dbReference type="GO" id="GO:0016020">
    <property type="term" value="C:membrane"/>
    <property type="evidence" value="ECO:0007669"/>
    <property type="project" value="TreeGrafter"/>
</dbReference>
<dbReference type="GO" id="GO:0016491">
    <property type="term" value="F:oxidoreductase activity"/>
    <property type="evidence" value="ECO:0007669"/>
    <property type="project" value="UniProtKB-KW"/>
</dbReference>
<dbReference type="Gene3D" id="3.40.50.720">
    <property type="entry name" value="NAD(P)-binding Rossmann-like Domain"/>
    <property type="match status" value="1"/>
</dbReference>
<evidence type="ECO:0000313" key="5">
    <source>
        <dbReference type="EMBL" id="KRK26710.1"/>
    </source>
</evidence>
<feature type="domain" description="Ketoreductase" evidence="4">
    <location>
        <begin position="7"/>
        <end position="192"/>
    </location>
</feature>
<accession>A0A837RF49</accession>
<evidence type="ECO:0000256" key="2">
    <source>
        <dbReference type="ARBA" id="ARBA00023002"/>
    </source>
</evidence>
<comment type="similarity">
    <text evidence="1 3">Belongs to the short-chain dehydrogenases/reductases (SDR) family.</text>
</comment>
<dbReference type="InterPro" id="IPR002347">
    <property type="entry name" value="SDR_fam"/>
</dbReference>
<dbReference type="PANTHER" id="PTHR44196:SF1">
    <property type="entry name" value="DEHYDROGENASE_REDUCTASE SDR FAMILY MEMBER 7B"/>
    <property type="match status" value="1"/>
</dbReference>
<dbReference type="GeneID" id="49394267"/>